<gene>
    <name evidence="1" type="ORF">SAMN05444351_2033</name>
</gene>
<organism evidence="1 2">
    <name type="scientific">Geodermatophilus nigrescens</name>
    <dbReference type="NCBI Taxonomy" id="1070870"/>
    <lineage>
        <taxon>Bacteria</taxon>
        <taxon>Bacillati</taxon>
        <taxon>Actinomycetota</taxon>
        <taxon>Actinomycetes</taxon>
        <taxon>Geodermatophilales</taxon>
        <taxon>Geodermatophilaceae</taxon>
        <taxon>Geodermatophilus</taxon>
    </lineage>
</organism>
<keyword evidence="2" id="KW-1185">Reference proteome</keyword>
<evidence type="ECO:0000313" key="2">
    <source>
        <dbReference type="Proteomes" id="UP000184471"/>
    </source>
</evidence>
<name>A0A1M5IEU0_9ACTN</name>
<dbReference type="EMBL" id="FQVX01000002">
    <property type="protein sequence ID" value="SHG26579.1"/>
    <property type="molecule type" value="Genomic_DNA"/>
</dbReference>
<dbReference type="AlphaFoldDB" id="A0A1M5IEU0"/>
<sequence length="38" mass="4206">MTTTPGRTLSPLTLQLRCLARLFGAPLYPLPRPPRGSR</sequence>
<dbReference type="Proteomes" id="UP000184471">
    <property type="component" value="Unassembled WGS sequence"/>
</dbReference>
<accession>A0A1M5IEU0</accession>
<protein>
    <submittedName>
        <fullName evidence="1">Uncharacterized protein</fullName>
    </submittedName>
</protein>
<evidence type="ECO:0000313" key="1">
    <source>
        <dbReference type="EMBL" id="SHG26579.1"/>
    </source>
</evidence>
<reference evidence="1 2" key="1">
    <citation type="submission" date="2016-11" db="EMBL/GenBank/DDBJ databases">
        <authorList>
            <person name="Jaros S."/>
            <person name="Januszkiewicz K."/>
            <person name="Wedrychowicz H."/>
        </authorList>
    </citation>
    <scope>NUCLEOTIDE SEQUENCE [LARGE SCALE GENOMIC DNA]</scope>
    <source>
        <strain evidence="1 2">DSM 45408</strain>
    </source>
</reference>
<proteinExistence type="predicted"/>
<dbReference type="STRING" id="1070870.SAMN05444351_2033"/>